<feature type="transmembrane region" description="Helical" evidence="1">
    <location>
        <begin position="48"/>
        <end position="69"/>
    </location>
</feature>
<dbReference type="PaxDb" id="610130-Closa_2747"/>
<feature type="transmembrane region" description="Helical" evidence="1">
    <location>
        <begin position="168"/>
        <end position="187"/>
    </location>
</feature>
<dbReference type="Pfam" id="PF03729">
    <property type="entry name" value="DUF308"/>
    <property type="match status" value="1"/>
</dbReference>
<organism evidence="2 3">
    <name type="scientific">Lacrimispora saccharolytica (strain ATCC 35040 / DSM 2544 / NRCC 2533 / WM1)</name>
    <name type="common">Clostridium saccharolyticum</name>
    <dbReference type="NCBI Taxonomy" id="610130"/>
    <lineage>
        <taxon>Bacteria</taxon>
        <taxon>Bacillati</taxon>
        <taxon>Bacillota</taxon>
        <taxon>Clostridia</taxon>
        <taxon>Lachnospirales</taxon>
        <taxon>Lachnospiraceae</taxon>
        <taxon>Lacrimispora</taxon>
    </lineage>
</organism>
<keyword evidence="3" id="KW-1185">Reference proteome</keyword>
<feature type="transmembrane region" description="Helical" evidence="1">
    <location>
        <begin position="20"/>
        <end position="42"/>
    </location>
</feature>
<accession>D9R5V7</accession>
<keyword evidence="1" id="KW-0812">Transmembrane</keyword>
<dbReference type="STRING" id="610130.Closa_2747"/>
<dbReference type="KEGG" id="csh:Closa_2747"/>
<feature type="transmembrane region" description="Helical" evidence="1">
    <location>
        <begin position="137"/>
        <end position="162"/>
    </location>
</feature>
<proteinExistence type="predicted"/>
<dbReference type="eggNOG" id="ENOG5033287">
    <property type="taxonomic scope" value="Bacteria"/>
</dbReference>
<evidence type="ECO:0008006" key="4">
    <source>
        <dbReference type="Google" id="ProtNLM"/>
    </source>
</evidence>
<name>D9R5V7_LACSW</name>
<reference evidence="2" key="1">
    <citation type="submission" date="2010-07" db="EMBL/GenBank/DDBJ databases">
        <title>Complete sequence of Clostridium saccharolyticum WM1.</title>
        <authorList>
            <consortium name="US DOE Joint Genome Institute"/>
            <person name="Lucas S."/>
            <person name="Copeland A."/>
            <person name="Lapidus A."/>
            <person name="Cheng J.-F."/>
            <person name="Bruce D."/>
            <person name="Goodwin L."/>
            <person name="Pitluck S."/>
            <person name="Chertkov O."/>
            <person name="Detter J.C."/>
            <person name="Han C."/>
            <person name="Tapia R."/>
            <person name="Land M."/>
            <person name="Hauser L."/>
            <person name="Chang Y.-J."/>
            <person name="Jeffries C."/>
            <person name="Kyrpides N."/>
            <person name="Ivanova N."/>
            <person name="Mikhailova N."/>
            <person name="Mouttaki H."/>
            <person name="Lin L."/>
            <person name="Zhou J."/>
            <person name="Hemme C.L."/>
            <person name="Woyke T."/>
        </authorList>
    </citation>
    <scope>NUCLEOTIDE SEQUENCE [LARGE SCALE GENOMIC DNA]</scope>
    <source>
        <strain evidence="2">WM1</strain>
    </source>
</reference>
<dbReference type="HOGENOM" id="CLU_1365648_0_0_9"/>
<feature type="transmembrane region" description="Helical" evidence="1">
    <location>
        <begin position="107"/>
        <end position="130"/>
    </location>
</feature>
<protein>
    <recommendedName>
        <fullName evidence="4">Acid-resistance membrane protein</fullName>
    </recommendedName>
</protein>
<evidence type="ECO:0000256" key="1">
    <source>
        <dbReference type="SAM" id="Phobius"/>
    </source>
</evidence>
<feature type="transmembrane region" description="Helical" evidence="1">
    <location>
        <begin position="81"/>
        <end position="101"/>
    </location>
</feature>
<sequence length="201" mass="22685">MLTYLYRKVGFILNSLFEKFTRYSIFRAAILCVMGIVTFFFPEFLLSGMVYVIAGYAILSGAFSIADYFLRKKAAPKAINYGSLIFSCLLIIFGILSIAYFRYLVSLLPVFLGVLMMIESIVYFVIALCADTRTKPFLIILAVFIMIGGIVANIFTFGFGGVLTLSHIFRSLLLLSCAYELIVYLIHRKAVKQNSERSEMI</sequence>
<keyword evidence="1" id="KW-1133">Transmembrane helix</keyword>
<evidence type="ECO:0000313" key="2">
    <source>
        <dbReference type="EMBL" id="ADL05290.1"/>
    </source>
</evidence>
<keyword evidence="1" id="KW-0472">Membrane</keyword>
<dbReference type="InterPro" id="IPR005325">
    <property type="entry name" value="DUF308_memb"/>
</dbReference>
<gene>
    <name evidence="2" type="ordered locus">Closa_2747</name>
</gene>
<dbReference type="Proteomes" id="UP000001662">
    <property type="component" value="Chromosome"/>
</dbReference>
<dbReference type="EMBL" id="CP002109">
    <property type="protein sequence ID" value="ADL05290.1"/>
    <property type="molecule type" value="Genomic_DNA"/>
</dbReference>
<evidence type="ECO:0000313" key="3">
    <source>
        <dbReference type="Proteomes" id="UP000001662"/>
    </source>
</evidence>
<dbReference type="AlphaFoldDB" id="D9R5V7"/>